<dbReference type="Ensembl" id="ENSACOT00000017092.1">
    <property type="protein sequence ID" value="ENSACOP00000016501.1"/>
    <property type="gene ID" value="ENSACOG00000011475.1"/>
</dbReference>
<name>A0A8B9G0Y0_9PSIT</name>
<evidence type="ECO:0000313" key="3">
    <source>
        <dbReference type="Proteomes" id="UP000694522"/>
    </source>
</evidence>
<proteinExistence type="predicted"/>
<dbReference type="InterPro" id="IPR002110">
    <property type="entry name" value="Ankyrin_rpt"/>
</dbReference>
<keyword evidence="1" id="KW-0040">ANK repeat</keyword>
<dbReference type="Gene3D" id="1.25.40.20">
    <property type="entry name" value="Ankyrin repeat-containing domain"/>
    <property type="match status" value="1"/>
</dbReference>
<dbReference type="GO" id="GO:0035861">
    <property type="term" value="C:site of double-strand break"/>
    <property type="evidence" value="ECO:0007669"/>
    <property type="project" value="TreeGrafter"/>
</dbReference>
<organism evidence="2 3">
    <name type="scientific">Amazona collaria</name>
    <name type="common">yellow-billed parrot</name>
    <dbReference type="NCBI Taxonomy" id="241587"/>
    <lineage>
        <taxon>Eukaryota</taxon>
        <taxon>Metazoa</taxon>
        <taxon>Chordata</taxon>
        <taxon>Craniata</taxon>
        <taxon>Vertebrata</taxon>
        <taxon>Euteleostomi</taxon>
        <taxon>Archelosauria</taxon>
        <taxon>Archosauria</taxon>
        <taxon>Dinosauria</taxon>
        <taxon>Saurischia</taxon>
        <taxon>Theropoda</taxon>
        <taxon>Coelurosauria</taxon>
        <taxon>Aves</taxon>
        <taxon>Neognathae</taxon>
        <taxon>Neoaves</taxon>
        <taxon>Telluraves</taxon>
        <taxon>Australaves</taxon>
        <taxon>Psittaciformes</taxon>
        <taxon>Psittacidae</taxon>
        <taxon>Amazona</taxon>
    </lineage>
</organism>
<protein>
    <recommendedName>
        <fullName evidence="4">Ankyrin repeat domain-containing protein 32</fullName>
    </recommendedName>
</protein>
<feature type="repeat" description="ANK" evidence="1">
    <location>
        <begin position="139"/>
        <end position="172"/>
    </location>
</feature>
<keyword evidence="3" id="KW-1185">Reference proteome</keyword>
<dbReference type="SMART" id="SM00248">
    <property type="entry name" value="ANK"/>
    <property type="match status" value="3"/>
</dbReference>
<dbReference type="GO" id="GO:0006974">
    <property type="term" value="P:DNA damage response"/>
    <property type="evidence" value="ECO:0007669"/>
    <property type="project" value="TreeGrafter"/>
</dbReference>
<feature type="repeat" description="ANK" evidence="1">
    <location>
        <begin position="207"/>
        <end position="239"/>
    </location>
</feature>
<dbReference type="GO" id="GO:2000781">
    <property type="term" value="P:positive regulation of double-strand break repair"/>
    <property type="evidence" value="ECO:0007669"/>
    <property type="project" value="InterPro"/>
</dbReference>
<evidence type="ECO:0008006" key="4">
    <source>
        <dbReference type="Google" id="ProtNLM"/>
    </source>
</evidence>
<dbReference type="Pfam" id="PF12796">
    <property type="entry name" value="Ank_2"/>
    <property type="match status" value="1"/>
</dbReference>
<dbReference type="AlphaFoldDB" id="A0A8B9G0Y0"/>
<dbReference type="InterPro" id="IPR036770">
    <property type="entry name" value="Ankyrin_rpt-contain_sf"/>
</dbReference>
<reference evidence="2" key="1">
    <citation type="submission" date="2025-08" db="UniProtKB">
        <authorList>
            <consortium name="Ensembl"/>
        </authorList>
    </citation>
    <scope>IDENTIFICATION</scope>
</reference>
<dbReference type="SUPFAM" id="SSF48403">
    <property type="entry name" value="Ankyrin repeat"/>
    <property type="match status" value="1"/>
</dbReference>
<accession>A0A8B9G0Y0</accession>
<evidence type="ECO:0000313" key="2">
    <source>
        <dbReference type="Ensembl" id="ENSACOP00000016501.1"/>
    </source>
</evidence>
<dbReference type="PANTHER" id="PTHR46677">
    <property type="entry name" value="SMC5-SMC6 COMPLEX LOCALIZATION FACTOR PROTEIN 1"/>
    <property type="match status" value="1"/>
</dbReference>
<dbReference type="PROSITE" id="PS50088">
    <property type="entry name" value="ANK_REPEAT"/>
    <property type="match status" value="3"/>
</dbReference>
<dbReference type="PROSITE" id="PS50297">
    <property type="entry name" value="ANK_REP_REGION"/>
    <property type="match status" value="2"/>
</dbReference>
<dbReference type="PANTHER" id="PTHR46677:SF1">
    <property type="entry name" value="SMC5-SMC6 COMPLEX LOCALIZATION FACTOR PROTEIN 1"/>
    <property type="match status" value="1"/>
</dbReference>
<sequence>MFICSIPSVWLQMFVAEAVFKKLCLQRNITISTEPLSLQKIVSSYLPVLQEIGMHEAREIHKTKKIGQWPCPESQRALQMLNGNENKVKVLPDLPDLIFKKRPPLTQMVGAEAEGEAAYTKENHCRLAEEVHFNRRNIKGETALHKACISNKVERLIRLLSLPGTDINVKDYAGWTPLHEACNHGSTVCVREILQRCPEVDLLSQVDGVTPLHDALSNGHAEIGKLLLQYGGPVLLQQRDSTGKFPLDYVESIPVKQELLNVVHPEESIESFCERTEQGFYSQQRELLMILFNKMLLNFCSVYNLSSPFTLTLREVGCSNVLPVMARDNCEMKNTFSADWLVDAYFRELETFQKLPQFLQEISANMDFFPGEQMKALLATLETMVEAFKLFA</sequence>
<feature type="repeat" description="ANK" evidence="1">
    <location>
        <begin position="173"/>
        <end position="205"/>
    </location>
</feature>
<dbReference type="GO" id="GO:0005634">
    <property type="term" value="C:nucleus"/>
    <property type="evidence" value="ECO:0007669"/>
    <property type="project" value="TreeGrafter"/>
</dbReference>
<dbReference type="InterPro" id="IPR042479">
    <property type="entry name" value="Slf1"/>
</dbReference>
<dbReference type="Proteomes" id="UP000694522">
    <property type="component" value="Unplaced"/>
</dbReference>
<dbReference type="GO" id="GO:1990166">
    <property type="term" value="P:protein localization to site of double-strand break"/>
    <property type="evidence" value="ECO:0007669"/>
    <property type="project" value="TreeGrafter"/>
</dbReference>
<reference evidence="2" key="2">
    <citation type="submission" date="2025-09" db="UniProtKB">
        <authorList>
            <consortium name="Ensembl"/>
        </authorList>
    </citation>
    <scope>IDENTIFICATION</scope>
</reference>
<evidence type="ECO:0000256" key="1">
    <source>
        <dbReference type="PROSITE-ProRule" id="PRU00023"/>
    </source>
</evidence>